<organism evidence="7 8">
    <name type="scientific">Streptomyces capitiformicae</name>
    <dbReference type="NCBI Taxonomy" id="2014920"/>
    <lineage>
        <taxon>Bacteria</taxon>
        <taxon>Bacillati</taxon>
        <taxon>Actinomycetota</taxon>
        <taxon>Actinomycetes</taxon>
        <taxon>Kitasatosporales</taxon>
        <taxon>Streptomycetaceae</taxon>
        <taxon>Streptomyces</taxon>
    </lineage>
</organism>
<dbReference type="GO" id="GO:0072330">
    <property type="term" value="P:monocarboxylic acid biosynthetic process"/>
    <property type="evidence" value="ECO:0007669"/>
    <property type="project" value="UniProtKB-ARBA"/>
</dbReference>
<dbReference type="PANTHER" id="PTHR45527">
    <property type="entry name" value="NONRIBOSOMAL PEPTIDE SYNTHETASE"/>
    <property type="match status" value="1"/>
</dbReference>
<evidence type="ECO:0000256" key="2">
    <source>
        <dbReference type="ARBA" id="ARBA00006432"/>
    </source>
</evidence>
<reference evidence="7" key="1">
    <citation type="journal article" date="2014" name="Int. J. Syst. Evol. Microbiol.">
        <title>Complete genome sequence of Corynebacterium casei LMG S-19264T (=DSM 44701T), isolated from a smear-ripened cheese.</title>
        <authorList>
            <consortium name="US DOE Joint Genome Institute (JGI-PGF)"/>
            <person name="Walter F."/>
            <person name="Albersmeier A."/>
            <person name="Kalinowski J."/>
            <person name="Ruckert C."/>
        </authorList>
    </citation>
    <scope>NUCLEOTIDE SEQUENCE</scope>
    <source>
        <strain evidence="7">CGMCC 4.7403</strain>
    </source>
</reference>
<dbReference type="Gene3D" id="3.30.559.30">
    <property type="entry name" value="Nonribosomal peptide synthetase, condensation domain"/>
    <property type="match status" value="1"/>
</dbReference>
<dbReference type="Pfam" id="PF00668">
    <property type="entry name" value="Condensation"/>
    <property type="match status" value="1"/>
</dbReference>
<dbReference type="SUPFAM" id="SSF52777">
    <property type="entry name" value="CoA-dependent acyltransferases"/>
    <property type="match status" value="2"/>
</dbReference>
<dbReference type="SMART" id="SM00823">
    <property type="entry name" value="PKS_PP"/>
    <property type="match status" value="1"/>
</dbReference>
<protein>
    <recommendedName>
        <fullName evidence="6">Carrier domain-containing protein</fullName>
    </recommendedName>
</protein>
<comment type="cofactor">
    <cofactor evidence="1">
        <name>pantetheine 4'-phosphate</name>
        <dbReference type="ChEBI" id="CHEBI:47942"/>
    </cofactor>
</comment>
<feature type="region of interest" description="Disordered" evidence="5">
    <location>
        <begin position="377"/>
        <end position="409"/>
    </location>
</feature>
<dbReference type="GO" id="GO:0031177">
    <property type="term" value="F:phosphopantetheine binding"/>
    <property type="evidence" value="ECO:0007669"/>
    <property type="project" value="InterPro"/>
</dbReference>
<dbReference type="Pfam" id="PF00550">
    <property type="entry name" value="PP-binding"/>
    <property type="match status" value="1"/>
</dbReference>
<gene>
    <name evidence="7" type="ORF">GCM10017771_45150</name>
</gene>
<dbReference type="CDD" id="cd19531">
    <property type="entry name" value="LCL_NRPS-like"/>
    <property type="match status" value="1"/>
</dbReference>
<feature type="domain" description="Carrier" evidence="6">
    <location>
        <begin position="411"/>
        <end position="486"/>
    </location>
</feature>
<dbReference type="InterPro" id="IPR001242">
    <property type="entry name" value="Condensation_dom"/>
</dbReference>
<evidence type="ECO:0000256" key="3">
    <source>
        <dbReference type="ARBA" id="ARBA00022450"/>
    </source>
</evidence>
<dbReference type="Gene3D" id="1.10.1200.10">
    <property type="entry name" value="ACP-like"/>
    <property type="match status" value="1"/>
</dbReference>
<dbReference type="InterPro" id="IPR023213">
    <property type="entry name" value="CAT-like_dom_sf"/>
</dbReference>
<keyword evidence="4" id="KW-0597">Phosphoprotein</keyword>
<comment type="caution">
    <text evidence="7">The sequence shown here is derived from an EMBL/GenBank/DDBJ whole genome shotgun (WGS) entry which is preliminary data.</text>
</comment>
<dbReference type="SUPFAM" id="SSF47336">
    <property type="entry name" value="ACP-like"/>
    <property type="match status" value="1"/>
</dbReference>
<evidence type="ECO:0000313" key="8">
    <source>
        <dbReference type="Proteomes" id="UP000603227"/>
    </source>
</evidence>
<dbReference type="InterPro" id="IPR020806">
    <property type="entry name" value="PKS_PP-bd"/>
</dbReference>
<dbReference type="EMBL" id="BNAT01000015">
    <property type="protein sequence ID" value="GHE29404.1"/>
    <property type="molecule type" value="Genomic_DNA"/>
</dbReference>
<evidence type="ECO:0000256" key="5">
    <source>
        <dbReference type="SAM" id="MobiDB-lite"/>
    </source>
</evidence>
<dbReference type="GO" id="GO:0043041">
    <property type="term" value="P:amino acid activation for nonribosomal peptide biosynthetic process"/>
    <property type="evidence" value="ECO:0007669"/>
    <property type="project" value="TreeGrafter"/>
</dbReference>
<reference evidence="7" key="2">
    <citation type="submission" date="2020-09" db="EMBL/GenBank/DDBJ databases">
        <authorList>
            <person name="Sun Q."/>
            <person name="Zhou Y."/>
        </authorList>
    </citation>
    <scope>NUCLEOTIDE SEQUENCE</scope>
    <source>
        <strain evidence="7">CGMCC 4.7403</strain>
    </source>
</reference>
<dbReference type="GO" id="GO:0005737">
    <property type="term" value="C:cytoplasm"/>
    <property type="evidence" value="ECO:0007669"/>
    <property type="project" value="TreeGrafter"/>
</dbReference>
<evidence type="ECO:0000313" key="7">
    <source>
        <dbReference type="EMBL" id="GHE29404.1"/>
    </source>
</evidence>
<dbReference type="GO" id="GO:0008610">
    <property type="term" value="P:lipid biosynthetic process"/>
    <property type="evidence" value="ECO:0007669"/>
    <property type="project" value="UniProtKB-ARBA"/>
</dbReference>
<evidence type="ECO:0000259" key="6">
    <source>
        <dbReference type="PROSITE" id="PS50075"/>
    </source>
</evidence>
<dbReference type="PANTHER" id="PTHR45527:SF1">
    <property type="entry name" value="FATTY ACID SYNTHASE"/>
    <property type="match status" value="1"/>
</dbReference>
<dbReference type="InterPro" id="IPR009081">
    <property type="entry name" value="PP-bd_ACP"/>
</dbReference>
<dbReference type="GO" id="GO:0017000">
    <property type="term" value="P:antibiotic biosynthetic process"/>
    <property type="evidence" value="ECO:0007669"/>
    <property type="project" value="UniProtKB-ARBA"/>
</dbReference>
<feature type="compositionally biased region" description="Basic and acidic residues" evidence="5">
    <location>
        <begin position="399"/>
        <end position="409"/>
    </location>
</feature>
<keyword evidence="3" id="KW-0596">Phosphopantetheine</keyword>
<dbReference type="GO" id="GO:0003824">
    <property type="term" value="F:catalytic activity"/>
    <property type="evidence" value="ECO:0007669"/>
    <property type="project" value="InterPro"/>
</dbReference>
<proteinExistence type="inferred from homology"/>
<accession>A0A918Z1D2</accession>
<dbReference type="FunFam" id="1.10.1200.10:FF:000016">
    <property type="entry name" value="Non-ribosomal peptide synthase"/>
    <property type="match status" value="1"/>
</dbReference>
<dbReference type="Proteomes" id="UP000603227">
    <property type="component" value="Unassembled WGS sequence"/>
</dbReference>
<dbReference type="Gene3D" id="3.30.559.10">
    <property type="entry name" value="Chloramphenicol acetyltransferase-like domain"/>
    <property type="match status" value="1"/>
</dbReference>
<sequence length="521" mass="57269">MFFTLPDGTPRQRMYEDMEIPLDFVDLTSLPAEIRHSTAHSMLTEWARIPFDLEQGPLLRLRLVRVDPLEHLLCLSFHHAVCDGWSVEVLYRELEHHYSPTGATAPLPEPAVQYADYAEWQRRRLSGAYLERQLAWWRGHLDGVPTSLDLPEREGTVNPAAAHGAQVVSALPSATVDAVAELARATSATPFTVLLSAYALLLARHTGMRSLLIGTQVAGRSRPELHDLIGLFVNTLPIRVDLDQARTFTELIAHVRESAWDTFTHDQVPLETIVEAVRPRRVVGRTPLVQAVFAAPATPLAPPALPGLTAEPLTLAPTTSKFDLGMAVAPGADGGEHTLSLTYNTQLLDDESAQQLVGRYRELLAAVLKAPDADLATALPDRPARPGTTARPAPAEAAPAREEAPAEARAPFRSDLERLLTDLWREVLHNEHITVHDNFFDVGGQSLALARIHARLERRLDRELPMVAFYEHPTIAALAAHLSGDSDQASTGPAPDTASDLRTARLRAERARSLQRRRAAT</sequence>
<comment type="similarity">
    <text evidence="2">Belongs to the ATP-dependent AMP-binding enzyme family.</text>
</comment>
<keyword evidence="8" id="KW-1185">Reference proteome</keyword>
<dbReference type="PROSITE" id="PS50075">
    <property type="entry name" value="CARRIER"/>
    <property type="match status" value="1"/>
</dbReference>
<feature type="compositionally biased region" description="Low complexity" evidence="5">
    <location>
        <begin position="377"/>
        <end position="398"/>
    </location>
</feature>
<dbReference type="InterPro" id="IPR036736">
    <property type="entry name" value="ACP-like_sf"/>
</dbReference>
<name>A0A918Z1D2_9ACTN</name>
<dbReference type="GO" id="GO:0044550">
    <property type="term" value="P:secondary metabolite biosynthetic process"/>
    <property type="evidence" value="ECO:0007669"/>
    <property type="project" value="TreeGrafter"/>
</dbReference>
<evidence type="ECO:0000256" key="1">
    <source>
        <dbReference type="ARBA" id="ARBA00001957"/>
    </source>
</evidence>
<dbReference type="AlphaFoldDB" id="A0A918Z1D2"/>
<evidence type="ECO:0000256" key="4">
    <source>
        <dbReference type="ARBA" id="ARBA00022553"/>
    </source>
</evidence>